<dbReference type="PANTHER" id="PTHR43124:SF10">
    <property type="entry name" value="PURINE EFFLUX PUMP PBUE"/>
    <property type="match status" value="1"/>
</dbReference>
<evidence type="ECO:0000256" key="3">
    <source>
        <dbReference type="ARBA" id="ARBA00022692"/>
    </source>
</evidence>
<sequence length="414" mass="42696">MHANPASLSGAADARAGTSILILTMAAFAVLTTEFIILGILPGLARDLGITVPKAGQLVTVFAFTVMLVGPFLTAAISHWDRKKVFLGVLLIFAASNALSAVATDFWTMALSRILAAATLPVFWGTASESAAQLAGKGNEGKAVARVYLGITAAFVFGIPLGTLAADALGWRGTFWLISGLCLVIALLMWVFLPQLPEAPKRAGGERQTVILRDPKFVFHVALSVVVFTAMFSAYTYLADMLERLAHVPSAQVGWWLMGFGAVGMIGNAIGGRLVDRSPLGATIVLLTVLGAGMAGAPPAVDTLWLLVVALAAWGIAYTALFPVCQVRVMIAGAKAQALAGTLNVSAANAGIGLGAVIGGVTIEQLGLAALGWVGALIAVLAVGLSLLLWMASDRSGNAAKRARATAPAPVKES</sequence>
<dbReference type="PROSITE" id="PS50850">
    <property type="entry name" value="MFS"/>
    <property type="match status" value="1"/>
</dbReference>
<dbReference type="AlphaFoldDB" id="A0A379KP63"/>
<protein>
    <submittedName>
        <fullName evidence="8">Major facilitator transporter</fullName>
    </submittedName>
</protein>
<comment type="subcellular location">
    <subcellularLocation>
        <location evidence="1">Cell membrane</location>
        <topology evidence="1">Multi-pass membrane protein</topology>
    </subcellularLocation>
</comment>
<feature type="transmembrane region" description="Helical" evidence="6">
    <location>
        <begin position="147"/>
        <end position="169"/>
    </location>
</feature>
<dbReference type="InterPro" id="IPR020846">
    <property type="entry name" value="MFS_dom"/>
</dbReference>
<dbReference type="EMBL" id="UGUY01000001">
    <property type="protein sequence ID" value="SUD69167.1"/>
    <property type="molecule type" value="Genomic_DNA"/>
</dbReference>
<evidence type="ECO:0000256" key="5">
    <source>
        <dbReference type="ARBA" id="ARBA00023136"/>
    </source>
</evidence>
<evidence type="ECO:0000256" key="6">
    <source>
        <dbReference type="SAM" id="Phobius"/>
    </source>
</evidence>
<feature type="transmembrane region" description="Helical" evidence="6">
    <location>
        <begin position="278"/>
        <end position="297"/>
    </location>
</feature>
<keyword evidence="3 6" id="KW-0812">Transmembrane</keyword>
<dbReference type="Pfam" id="PF07690">
    <property type="entry name" value="MFS_1"/>
    <property type="match status" value="1"/>
</dbReference>
<reference evidence="8 9" key="1">
    <citation type="submission" date="2018-06" db="EMBL/GenBank/DDBJ databases">
        <authorList>
            <consortium name="Pathogen Informatics"/>
            <person name="Doyle S."/>
        </authorList>
    </citation>
    <scope>NUCLEOTIDE SEQUENCE [LARGE SCALE GENOMIC DNA]</scope>
    <source>
        <strain evidence="8 9">NCTC7914</strain>
    </source>
</reference>
<dbReference type="InterPro" id="IPR050189">
    <property type="entry name" value="MFS_Efflux_Transporters"/>
</dbReference>
<dbReference type="InterPro" id="IPR036259">
    <property type="entry name" value="MFS_trans_sf"/>
</dbReference>
<evidence type="ECO:0000256" key="4">
    <source>
        <dbReference type="ARBA" id="ARBA00022989"/>
    </source>
</evidence>
<gene>
    <name evidence="8" type="primary">ydhP_1</name>
    <name evidence="8" type="ORF">NCTC7914_03307</name>
</gene>
<organism evidence="8 9">
    <name type="scientific">Pseudomonas putida</name>
    <name type="common">Arthrobacter siderocapsulatus</name>
    <dbReference type="NCBI Taxonomy" id="303"/>
    <lineage>
        <taxon>Bacteria</taxon>
        <taxon>Pseudomonadati</taxon>
        <taxon>Pseudomonadota</taxon>
        <taxon>Gammaproteobacteria</taxon>
        <taxon>Pseudomonadales</taxon>
        <taxon>Pseudomonadaceae</taxon>
        <taxon>Pseudomonas</taxon>
    </lineage>
</organism>
<dbReference type="PANTHER" id="PTHR43124">
    <property type="entry name" value="PURINE EFFLUX PUMP PBUE"/>
    <property type="match status" value="1"/>
</dbReference>
<feature type="transmembrane region" description="Helical" evidence="6">
    <location>
        <begin position="370"/>
        <end position="392"/>
    </location>
</feature>
<evidence type="ECO:0000256" key="1">
    <source>
        <dbReference type="ARBA" id="ARBA00004651"/>
    </source>
</evidence>
<evidence type="ECO:0000313" key="9">
    <source>
        <dbReference type="Proteomes" id="UP000254602"/>
    </source>
</evidence>
<evidence type="ECO:0000256" key="2">
    <source>
        <dbReference type="ARBA" id="ARBA00022475"/>
    </source>
</evidence>
<dbReference type="CDD" id="cd17324">
    <property type="entry name" value="MFS_NepI_like"/>
    <property type="match status" value="1"/>
</dbReference>
<dbReference type="SUPFAM" id="SSF103473">
    <property type="entry name" value="MFS general substrate transporter"/>
    <property type="match status" value="1"/>
</dbReference>
<dbReference type="Proteomes" id="UP000254602">
    <property type="component" value="Unassembled WGS sequence"/>
</dbReference>
<feature type="transmembrane region" description="Helical" evidence="6">
    <location>
        <begin position="20"/>
        <end position="45"/>
    </location>
</feature>
<name>A0A379KP63_PSEPU</name>
<keyword evidence="5 6" id="KW-0472">Membrane</keyword>
<dbReference type="Gene3D" id="1.20.1250.20">
    <property type="entry name" value="MFS general substrate transporter like domains"/>
    <property type="match status" value="1"/>
</dbReference>
<feature type="transmembrane region" description="Helical" evidence="6">
    <location>
        <begin position="110"/>
        <end position="127"/>
    </location>
</feature>
<evidence type="ECO:0000259" key="7">
    <source>
        <dbReference type="PROSITE" id="PS50850"/>
    </source>
</evidence>
<feature type="transmembrane region" description="Helical" evidence="6">
    <location>
        <begin position="303"/>
        <end position="324"/>
    </location>
</feature>
<dbReference type="GO" id="GO:0005886">
    <property type="term" value="C:plasma membrane"/>
    <property type="evidence" value="ECO:0007669"/>
    <property type="project" value="UniProtKB-SubCell"/>
</dbReference>
<feature type="transmembrane region" description="Helical" evidence="6">
    <location>
        <begin position="217"/>
        <end position="238"/>
    </location>
</feature>
<evidence type="ECO:0000313" key="8">
    <source>
        <dbReference type="EMBL" id="SUD69167.1"/>
    </source>
</evidence>
<feature type="transmembrane region" description="Helical" evidence="6">
    <location>
        <begin position="336"/>
        <end position="358"/>
    </location>
</feature>
<feature type="transmembrane region" description="Helical" evidence="6">
    <location>
        <begin position="175"/>
        <end position="196"/>
    </location>
</feature>
<dbReference type="RefSeq" id="WP_115274412.1">
    <property type="nucleotide sequence ID" value="NZ_UGUY01000001.1"/>
</dbReference>
<accession>A0A379KP63</accession>
<keyword evidence="2" id="KW-1003">Cell membrane</keyword>
<feature type="transmembrane region" description="Helical" evidence="6">
    <location>
        <begin position="85"/>
        <end position="104"/>
    </location>
</feature>
<feature type="domain" description="Major facilitator superfamily (MFS) profile" evidence="7">
    <location>
        <begin position="19"/>
        <end position="394"/>
    </location>
</feature>
<dbReference type="InterPro" id="IPR011701">
    <property type="entry name" value="MFS"/>
</dbReference>
<dbReference type="GO" id="GO:0022857">
    <property type="term" value="F:transmembrane transporter activity"/>
    <property type="evidence" value="ECO:0007669"/>
    <property type="project" value="InterPro"/>
</dbReference>
<keyword evidence="4 6" id="KW-1133">Transmembrane helix</keyword>
<feature type="transmembrane region" description="Helical" evidence="6">
    <location>
        <begin position="57"/>
        <end position="78"/>
    </location>
</feature>
<feature type="transmembrane region" description="Helical" evidence="6">
    <location>
        <begin position="253"/>
        <end position="271"/>
    </location>
</feature>
<proteinExistence type="predicted"/>